<evidence type="ECO:0000313" key="1">
    <source>
        <dbReference type="EMBL" id="MED6184010.1"/>
    </source>
</evidence>
<proteinExistence type="predicted"/>
<dbReference type="Proteomes" id="UP001341840">
    <property type="component" value="Unassembled WGS sequence"/>
</dbReference>
<sequence>MAESSQKKGDEKTKNSVTMQKLYVPLAIMIHESKARFCLAKLLLGDLYHRLEQMVDQLRAGETSLRSGGPLWIAQLWMNVIFEKFMVLNRAHLKVKLPIEGYRLAHLESNFNVKGGEVIDYFWFVFTKLLQSRTFEGGLEFCTFCLT</sequence>
<name>A0ABU6WHI2_9FABA</name>
<dbReference type="EMBL" id="JASCZI010181493">
    <property type="protein sequence ID" value="MED6184010.1"/>
    <property type="molecule type" value="Genomic_DNA"/>
</dbReference>
<reference evidence="1 2" key="1">
    <citation type="journal article" date="2023" name="Plants (Basel)">
        <title>Bridging the Gap: Combining Genomics and Transcriptomics Approaches to Understand Stylosanthes scabra, an Orphan Legume from the Brazilian Caatinga.</title>
        <authorList>
            <person name="Ferreira-Neto J.R.C."/>
            <person name="da Silva M.D."/>
            <person name="Binneck E."/>
            <person name="de Melo N.F."/>
            <person name="da Silva R.H."/>
            <person name="de Melo A.L.T.M."/>
            <person name="Pandolfi V."/>
            <person name="Bustamante F.O."/>
            <person name="Brasileiro-Vidal A.C."/>
            <person name="Benko-Iseppon A.M."/>
        </authorList>
    </citation>
    <scope>NUCLEOTIDE SEQUENCE [LARGE SCALE GENOMIC DNA]</scope>
    <source>
        <tissue evidence="1">Leaves</tissue>
    </source>
</reference>
<protein>
    <submittedName>
        <fullName evidence="1">Uncharacterized protein</fullName>
    </submittedName>
</protein>
<keyword evidence="2" id="KW-1185">Reference proteome</keyword>
<evidence type="ECO:0000313" key="2">
    <source>
        <dbReference type="Proteomes" id="UP001341840"/>
    </source>
</evidence>
<accession>A0ABU6WHI2</accession>
<gene>
    <name evidence="1" type="ORF">PIB30_043194</name>
</gene>
<organism evidence="1 2">
    <name type="scientific">Stylosanthes scabra</name>
    <dbReference type="NCBI Taxonomy" id="79078"/>
    <lineage>
        <taxon>Eukaryota</taxon>
        <taxon>Viridiplantae</taxon>
        <taxon>Streptophyta</taxon>
        <taxon>Embryophyta</taxon>
        <taxon>Tracheophyta</taxon>
        <taxon>Spermatophyta</taxon>
        <taxon>Magnoliopsida</taxon>
        <taxon>eudicotyledons</taxon>
        <taxon>Gunneridae</taxon>
        <taxon>Pentapetalae</taxon>
        <taxon>rosids</taxon>
        <taxon>fabids</taxon>
        <taxon>Fabales</taxon>
        <taxon>Fabaceae</taxon>
        <taxon>Papilionoideae</taxon>
        <taxon>50 kb inversion clade</taxon>
        <taxon>dalbergioids sensu lato</taxon>
        <taxon>Dalbergieae</taxon>
        <taxon>Pterocarpus clade</taxon>
        <taxon>Stylosanthes</taxon>
    </lineage>
</organism>
<comment type="caution">
    <text evidence="1">The sequence shown here is derived from an EMBL/GenBank/DDBJ whole genome shotgun (WGS) entry which is preliminary data.</text>
</comment>